<name>A0A3P7VB01_HAEPC</name>
<dbReference type="AlphaFoldDB" id="A0A3P7VB01"/>
<sequence>MRLKHCKLSSAPVAASGYLRYQRCYVSRRTPEGSCHVVALDRRLEP</sequence>
<protein>
    <submittedName>
        <fullName evidence="1">Uncharacterized protein</fullName>
    </submittedName>
</protein>
<dbReference type="Proteomes" id="UP000268014">
    <property type="component" value="Unassembled WGS sequence"/>
</dbReference>
<gene>
    <name evidence="1" type="ORF">HPLM_LOCUS12148</name>
</gene>
<organism evidence="1 2">
    <name type="scientific">Haemonchus placei</name>
    <name type="common">Barber's pole worm</name>
    <dbReference type="NCBI Taxonomy" id="6290"/>
    <lineage>
        <taxon>Eukaryota</taxon>
        <taxon>Metazoa</taxon>
        <taxon>Ecdysozoa</taxon>
        <taxon>Nematoda</taxon>
        <taxon>Chromadorea</taxon>
        <taxon>Rhabditida</taxon>
        <taxon>Rhabditina</taxon>
        <taxon>Rhabditomorpha</taxon>
        <taxon>Strongyloidea</taxon>
        <taxon>Trichostrongylidae</taxon>
        <taxon>Haemonchus</taxon>
    </lineage>
</organism>
<dbReference type="EMBL" id="UZAF01017772">
    <property type="protein sequence ID" value="VDO44846.1"/>
    <property type="molecule type" value="Genomic_DNA"/>
</dbReference>
<keyword evidence="2" id="KW-1185">Reference proteome</keyword>
<evidence type="ECO:0000313" key="2">
    <source>
        <dbReference type="Proteomes" id="UP000268014"/>
    </source>
</evidence>
<reference evidence="1 2" key="1">
    <citation type="submission" date="2018-11" db="EMBL/GenBank/DDBJ databases">
        <authorList>
            <consortium name="Pathogen Informatics"/>
        </authorList>
    </citation>
    <scope>NUCLEOTIDE SEQUENCE [LARGE SCALE GENOMIC DNA]</scope>
    <source>
        <strain evidence="1 2">MHpl1</strain>
    </source>
</reference>
<proteinExistence type="predicted"/>
<accession>A0A3P7VB01</accession>
<evidence type="ECO:0000313" key="1">
    <source>
        <dbReference type="EMBL" id="VDO44846.1"/>
    </source>
</evidence>